<reference evidence="1" key="1">
    <citation type="journal article" date="2021" name="New Phytol.">
        <title>Evolutionary innovations through gain and loss of genes in the ectomycorrhizal Boletales.</title>
        <authorList>
            <person name="Wu G."/>
            <person name="Miyauchi S."/>
            <person name="Morin E."/>
            <person name="Kuo A."/>
            <person name="Drula E."/>
            <person name="Varga T."/>
            <person name="Kohler A."/>
            <person name="Feng B."/>
            <person name="Cao Y."/>
            <person name="Lipzen A."/>
            <person name="Daum C."/>
            <person name="Hundley H."/>
            <person name="Pangilinan J."/>
            <person name="Johnson J."/>
            <person name="Barry K."/>
            <person name="LaButti K."/>
            <person name="Ng V."/>
            <person name="Ahrendt S."/>
            <person name="Min B."/>
            <person name="Choi I.G."/>
            <person name="Park H."/>
            <person name="Plett J.M."/>
            <person name="Magnuson J."/>
            <person name="Spatafora J.W."/>
            <person name="Nagy L.G."/>
            <person name="Henrissat B."/>
            <person name="Grigoriev I.V."/>
            <person name="Yang Z.L."/>
            <person name="Xu J."/>
            <person name="Martin F.M."/>
        </authorList>
    </citation>
    <scope>NUCLEOTIDE SEQUENCE</scope>
    <source>
        <strain evidence="1">ATCC 28755</strain>
    </source>
</reference>
<gene>
    <name evidence="1" type="ORF">BJ138DRAFT_1019871</name>
</gene>
<dbReference type="Proteomes" id="UP000790377">
    <property type="component" value="Unassembled WGS sequence"/>
</dbReference>
<comment type="caution">
    <text evidence="1">The sequence shown here is derived from an EMBL/GenBank/DDBJ whole genome shotgun (WGS) entry which is preliminary data.</text>
</comment>
<keyword evidence="2" id="KW-1185">Reference proteome</keyword>
<organism evidence="1 2">
    <name type="scientific">Hygrophoropsis aurantiaca</name>
    <dbReference type="NCBI Taxonomy" id="72124"/>
    <lineage>
        <taxon>Eukaryota</taxon>
        <taxon>Fungi</taxon>
        <taxon>Dikarya</taxon>
        <taxon>Basidiomycota</taxon>
        <taxon>Agaricomycotina</taxon>
        <taxon>Agaricomycetes</taxon>
        <taxon>Agaricomycetidae</taxon>
        <taxon>Boletales</taxon>
        <taxon>Coniophorineae</taxon>
        <taxon>Hygrophoropsidaceae</taxon>
        <taxon>Hygrophoropsis</taxon>
    </lineage>
</organism>
<name>A0ACB7ZRT3_9AGAM</name>
<dbReference type="EMBL" id="MU268697">
    <property type="protein sequence ID" value="KAH7903910.1"/>
    <property type="molecule type" value="Genomic_DNA"/>
</dbReference>
<proteinExistence type="predicted"/>
<accession>A0ACB7ZRT3</accession>
<feature type="non-terminal residue" evidence="1">
    <location>
        <position position="1"/>
    </location>
</feature>
<sequence length="274" mass="31196">GQITMDNASNNNTLMAQIENELQQRDIPFDRDGNPKSLRVYADALALDPIGECREIVAACRSSGQRRRRLKAVIKEGNEKGYWEGKLPNNETTLPVLQLLRDCVVRWSSTYGMIERVLLLYPAIRSFLQDLQHTDISHLDMSAQELDVLRDIHQVLEVPHCAQELLSAERTPTLSMALPSYEDLICQWITLQSTLPELSHYIGVGLDKLKDYTNEARKTRVYALAMIINPGIKLDWIASHWTEDETSKARSWILDAVRHQVPFLICVCADGLNR</sequence>
<protein>
    <submittedName>
        <fullName evidence="1">Ribonuclease H-like domain-containing protein</fullName>
    </submittedName>
</protein>
<evidence type="ECO:0000313" key="2">
    <source>
        <dbReference type="Proteomes" id="UP000790377"/>
    </source>
</evidence>
<evidence type="ECO:0000313" key="1">
    <source>
        <dbReference type="EMBL" id="KAH7903910.1"/>
    </source>
</evidence>